<accession>A0A1S2LMG5</accession>
<dbReference type="SUPFAM" id="SSF142913">
    <property type="entry name" value="YktB/PF0168-like"/>
    <property type="match status" value="1"/>
</dbReference>
<dbReference type="Proteomes" id="UP000179524">
    <property type="component" value="Unassembled WGS sequence"/>
</dbReference>
<evidence type="ECO:0000313" key="2">
    <source>
        <dbReference type="EMBL" id="OIJ13303.1"/>
    </source>
</evidence>
<gene>
    <name evidence="2" type="ORF">BKP37_12450</name>
</gene>
<dbReference type="InterPro" id="IPR053707">
    <property type="entry name" value="UPF0637_domain_sf"/>
</dbReference>
<dbReference type="Pfam" id="PF06335">
    <property type="entry name" value="DUF1054"/>
    <property type="match status" value="1"/>
</dbReference>
<dbReference type="AlphaFoldDB" id="A0A1S2LMG5"/>
<name>A0A1S2LMG5_9BACI</name>
<organism evidence="2 3">
    <name type="scientific">Anaerobacillus alkalilacustris</name>
    <dbReference type="NCBI Taxonomy" id="393763"/>
    <lineage>
        <taxon>Bacteria</taxon>
        <taxon>Bacillati</taxon>
        <taxon>Bacillota</taxon>
        <taxon>Bacilli</taxon>
        <taxon>Bacillales</taxon>
        <taxon>Bacillaceae</taxon>
        <taxon>Anaerobacillus</taxon>
    </lineage>
</organism>
<evidence type="ECO:0000256" key="1">
    <source>
        <dbReference type="HAMAP-Rule" id="MF_01851"/>
    </source>
</evidence>
<dbReference type="PIRSF" id="PIRSF021332">
    <property type="entry name" value="DUF1054"/>
    <property type="match status" value="1"/>
</dbReference>
<dbReference type="OrthoDB" id="9812818at2"/>
<comment type="similarity">
    <text evidence="1">Belongs to the UPF0637 family.</text>
</comment>
<dbReference type="Gene3D" id="3.30.930.20">
    <property type="entry name" value="Protein of unknown function DUF1054"/>
    <property type="match status" value="1"/>
</dbReference>
<keyword evidence="3" id="KW-1185">Reference proteome</keyword>
<proteinExistence type="inferred from homology"/>
<sequence length="210" mass="24382">MFSGFTNNDFNTFHIEGLEERMEAIQTRIQPKFKEIGETLCGDLAAVSGNEMFLHIAKHARRTVNPPKDTWLAICHDKRGYKKHPHFQVGLFDDHVFIWYALIYEVPNKQQIASNLLNELNTISQIIPKDYVISLDHMKKQATNVSDIDSSELKNMLVRFRDVKKAEFLVGRHIYKNDPILNNGELFLQTAKNTMETLMPLYKLAFRNVE</sequence>
<reference evidence="2 3" key="1">
    <citation type="submission" date="2016-10" db="EMBL/GenBank/DDBJ databases">
        <title>Draft genome sequences of four alkaliphilic bacteria belonging to the Anaerobacillus genus.</title>
        <authorList>
            <person name="Bassil N.M."/>
            <person name="Lloyd J.R."/>
        </authorList>
    </citation>
    <scope>NUCLEOTIDE SEQUENCE [LARGE SCALE GENOMIC DNA]</scope>
    <source>
        <strain evidence="2 3">DSM 18345</strain>
    </source>
</reference>
<dbReference type="InterPro" id="IPR009403">
    <property type="entry name" value="UPF0637"/>
</dbReference>
<comment type="caution">
    <text evidence="2">The sequence shown here is derived from an EMBL/GenBank/DDBJ whole genome shotgun (WGS) entry which is preliminary data.</text>
</comment>
<protein>
    <recommendedName>
        <fullName evidence="1">UPF0637 protein BKP37_12450</fullName>
    </recommendedName>
</protein>
<evidence type="ECO:0000313" key="3">
    <source>
        <dbReference type="Proteomes" id="UP000179524"/>
    </source>
</evidence>
<dbReference type="EMBL" id="MLQR01000029">
    <property type="protein sequence ID" value="OIJ13303.1"/>
    <property type="molecule type" value="Genomic_DNA"/>
</dbReference>
<dbReference type="HAMAP" id="MF_01851">
    <property type="entry name" value="UPF0637"/>
    <property type="match status" value="1"/>
</dbReference>
<dbReference type="RefSeq" id="WP_071309902.1">
    <property type="nucleotide sequence ID" value="NZ_MLQR01000029.1"/>
</dbReference>